<proteinExistence type="predicted"/>
<dbReference type="EMBL" id="CAJVAX010000005">
    <property type="protein sequence ID" value="CAG7619404.1"/>
    <property type="molecule type" value="Genomic_DNA"/>
</dbReference>
<evidence type="ECO:0000313" key="2">
    <source>
        <dbReference type="EMBL" id="CAG7619404.1"/>
    </source>
</evidence>
<comment type="caution">
    <text evidence="2">The sequence shown here is derived from an EMBL/GenBank/DDBJ whole genome shotgun (WGS) entry which is preliminary data.</text>
</comment>
<dbReference type="AlphaFoldDB" id="A0A9W4GXI1"/>
<accession>A0A9W4GXI1</accession>
<reference evidence="2" key="1">
    <citation type="submission" date="2021-06" db="EMBL/GenBank/DDBJ databases">
        <authorList>
            <person name="Arsene-Ploetze F."/>
        </authorList>
    </citation>
    <scope>NUCLEOTIDE SEQUENCE</scope>
    <source>
        <strain evidence="2">SBRY1</strain>
    </source>
</reference>
<name>A0A9W4GXI1_9ACTN</name>
<sequence length="80" mass="8231">MSVFRGAGNCATSHDAPEAASPLHVAPTQGRGELRAQPERAEGSNAPQGAITCAPPPGGRRPTTARGRHPAPRGWRSADP</sequence>
<feature type="region of interest" description="Disordered" evidence="1">
    <location>
        <begin position="1"/>
        <end position="80"/>
    </location>
</feature>
<dbReference type="Proteomes" id="UP001153328">
    <property type="component" value="Unassembled WGS sequence"/>
</dbReference>
<organism evidence="2 3">
    <name type="scientific">Actinacidiphila bryophytorum</name>
    <dbReference type="NCBI Taxonomy" id="1436133"/>
    <lineage>
        <taxon>Bacteria</taxon>
        <taxon>Bacillati</taxon>
        <taxon>Actinomycetota</taxon>
        <taxon>Actinomycetes</taxon>
        <taxon>Kitasatosporales</taxon>
        <taxon>Streptomycetaceae</taxon>
        <taxon>Actinacidiphila</taxon>
    </lineage>
</organism>
<gene>
    <name evidence="2" type="ORF">SBRY_130078</name>
</gene>
<evidence type="ECO:0000256" key="1">
    <source>
        <dbReference type="SAM" id="MobiDB-lite"/>
    </source>
</evidence>
<keyword evidence="3" id="KW-1185">Reference proteome</keyword>
<protein>
    <submittedName>
        <fullName evidence="2">Uncharacterized protein</fullName>
    </submittedName>
</protein>
<evidence type="ECO:0000313" key="3">
    <source>
        <dbReference type="Proteomes" id="UP001153328"/>
    </source>
</evidence>
<feature type="compositionally biased region" description="Basic and acidic residues" evidence="1">
    <location>
        <begin position="32"/>
        <end position="42"/>
    </location>
</feature>